<dbReference type="InterPro" id="IPR011010">
    <property type="entry name" value="DNA_brk_join_enz"/>
</dbReference>
<dbReference type="OrthoDB" id="3254696at2759"/>
<dbReference type="Gene3D" id="1.10.443.10">
    <property type="entry name" value="Intergrase catalytic core"/>
    <property type="match status" value="1"/>
</dbReference>
<protein>
    <submittedName>
        <fullName evidence="2">Uncharacterized protein</fullName>
    </submittedName>
</protein>
<dbReference type="InterPro" id="IPR013762">
    <property type="entry name" value="Integrase-like_cat_sf"/>
</dbReference>
<dbReference type="PANTHER" id="PTHR34605">
    <property type="entry name" value="PHAGE_INTEGRASE DOMAIN-CONTAINING PROTEIN"/>
    <property type="match status" value="1"/>
</dbReference>
<organism evidence="2 3">
    <name type="scientific">Gymnopus androsaceus JB14</name>
    <dbReference type="NCBI Taxonomy" id="1447944"/>
    <lineage>
        <taxon>Eukaryota</taxon>
        <taxon>Fungi</taxon>
        <taxon>Dikarya</taxon>
        <taxon>Basidiomycota</taxon>
        <taxon>Agaricomycotina</taxon>
        <taxon>Agaricomycetes</taxon>
        <taxon>Agaricomycetidae</taxon>
        <taxon>Agaricales</taxon>
        <taxon>Marasmiineae</taxon>
        <taxon>Omphalotaceae</taxon>
        <taxon>Gymnopus</taxon>
    </lineage>
</organism>
<gene>
    <name evidence="2" type="ORF">BT96DRAFT_809122</name>
</gene>
<dbReference type="EMBL" id="ML769394">
    <property type="protein sequence ID" value="KAE9407661.1"/>
    <property type="molecule type" value="Genomic_DNA"/>
</dbReference>
<evidence type="ECO:0000256" key="1">
    <source>
        <dbReference type="ARBA" id="ARBA00023172"/>
    </source>
</evidence>
<evidence type="ECO:0000313" key="2">
    <source>
        <dbReference type="EMBL" id="KAE9407661.1"/>
    </source>
</evidence>
<evidence type="ECO:0000313" key="3">
    <source>
        <dbReference type="Proteomes" id="UP000799118"/>
    </source>
</evidence>
<feature type="non-terminal residue" evidence="2">
    <location>
        <position position="1"/>
    </location>
</feature>
<keyword evidence="3" id="KW-1185">Reference proteome</keyword>
<proteinExistence type="predicted"/>
<sequence>VGEFLNWADSAGLDQQDILPPAEATLCNFAASFAGRLAGATVKAKISAVKGWVARRGMQWKGGANLGRVLSGVERRAPASSFRKERDPVKEDHLRVLHESLDLSGKCGKDHAIAAAAKALFAGQMCAGKLLGSSPALSDFNHKAFPAVRDLLPPNNTGECILRLPKTKTAQSRGEKVILVSKAGHTCPNCAFRHHLQVNRLGSEHPLMAYENKHNELAILTKSNFLTRCNDIWSSKGLPRMTGHCFCIGGTTHLLISGMPPDVVKALGRWKSNAFLKYWRNLDSLASIHLHRHHAQQKYHNRIQHRNRSAPY</sequence>
<dbReference type="PANTHER" id="PTHR34605:SF3">
    <property type="entry name" value="P CELL-TYPE AGGLUTINATION PROTEIN MAP4-LIKE-RELATED"/>
    <property type="match status" value="1"/>
</dbReference>
<keyword evidence="1" id="KW-0233">DNA recombination</keyword>
<dbReference type="InterPro" id="IPR052925">
    <property type="entry name" value="Phage_Integrase-like_Recomb"/>
</dbReference>
<dbReference type="GO" id="GO:0015074">
    <property type="term" value="P:DNA integration"/>
    <property type="evidence" value="ECO:0007669"/>
    <property type="project" value="InterPro"/>
</dbReference>
<accession>A0A6A4IAL2</accession>
<name>A0A6A4IAL2_9AGAR</name>
<reference evidence="2" key="1">
    <citation type="journal article" date="2019" name="Environ. Microbiol.">
        <title>Fungal ecological strategies reflected in gene transcription - a case study of two litter decomposers.</title>
        <authorList>
            <person name="Barbi F."/>
            <person name="Kohler A."/>
            <person name="Barry K."/>
            <person name="Baskaran P."/>
            <person name="Daum C."/>
            <person name="Fauchery L."/>
            <person name="Ihrmark K."/>
            <person name="Kuo A."/>
            <person name="LaButti K."/>
            <person name="Lipzen A."/>
            <person name="Morin E."/>
            <person name="Grigoriev I.V."/>
            <person name="Henrissat B."/>
            <person name="Lindahl B."/>
            <person name="Martin F."/>
        </authorList>
    </citation>
    <scope>NUCLEOTIDE SEQUENCE</scope>
    <source>
        <strain evidence="2">JB14</strain>
    </source>
</reference>
<dbReference type="Proteomes" id="UP000799118">
    <property type="component" value="Unassembled WGS sequence"/>
</dbReference>
<dbReference type="SUPFAM" id="SSF56349">
    <property type="entry name" value="DNA breaking-rejoining enzymes"/>
    <property type="match status" value="1"/>
</dbReference>
<dbReference type="AlphaFoldDB" id="A0A6A4IAL2"/>
<dbReference type="GO" id="GO:0003677">
    <property type="term" value="F:DNA binding"/>
    <property type="evidence" value="ECO:0007669"/>
    <property type="project" value="InterPro"/>
</dbReference>
<dbReference type="GO" id="GO:0006310">
    <property type="term" value="P:DNA recombination"/>
    <property type="evidence" value="ECO:0007669"/>
    <property type="project" value="UniProtKB-KW"/>
</dbReference>